<name>A0A6A6QMG1_9PEZI</name>
<organism evidence="1 2">
    <name type="scientific">Lophium mytilinum</name>
    <dbReference type="NCBI Taxonomy" id="390894"/>
    <lineage>
        <taxon>Eukaryota</taxon>
        <taxon>Fungi</taxon>
        <taxon>Dikarya</taxon>
        <taxon>Ascomycota</taxon>
        <taxon>Pezizomycotina</taxon>
        <taxon>Dothideomycetes</taxon>
        <taxon>Pleosporomycetidae</taxon>
        <taxon>Mytilinidiales</taxon>
        <taxon>Mytilinidiaceae</taxon>
        <taxon>Lophium</taxon>
    </lineage>
</organism>
<accession>A0A6A6QMG1</accession>
<proteinExistence type="predicted"/>
<reference evidence="1" key="1">
    <citation type="journal article" date="2020" name="Stud. Mycol.">
        <title>101 Dothideomycetes genomes: a test case for predicting lifestyles and emergence of pathogens.</title>
        <authorList>
            <person name="Haridas S."/>
            <person name="Albert R."/>
            <person name="Binder M."/>
            <person name="Bloem J."/>
            <person name="Labutti K."/>
            <person name="Salamov A."/>
            <person name="Andreopoulos B."/>
            <person name="Baker S."/>
            <person name="Barry K."/>
            <person name="Bills G."/>
            <person name="Bluhm B."/>
            <person name="Cannon C."/>
            <person name="Castanera R."/>
            <person name="Culley D."/>
            <person name="Daum C."/>
            <person name="Ezra D."/>
            <person name="Gonzalez J."/>
            <person name="Henrissat B."/>
            <person name="Kuo A."/>
            <person name="Liang C."/>
            <person name="Lipzen A."/>
            <person name="Lutzoni F."/>
            <person name="Magnuson J."/>
            <person name="Mondo S."/>
            <person name="Nolan M."/>
            <person name="Ohm R."/>
            <person name="Pangilinan J."/>
            <person name="Park H.-J."/>
            <person name="Ramirez L."/>
            <person name="Alfaro M."/>
            <person name="Sun H."/>
            <person name="Tritt A."/>
            <person name="Yoshinaga Y."/>
            <person name="Zwiers L.-H."/>
            <person name="Turgeon B."/>
            <person name="Goodwin S."/>
            <person name="Spatafora J."/>
            <person name="Crous P."/>
            <person name="Grigoriev I."/>
        </authorList>
    </citation>
    <scope>NUCLEOTIDE SEQUENCE</scope>
    <source>
        <strain evidence="1">CBS 269.34</strain>
    </source>
</reference>
<protein>
    <submittedName>
        <fullName evidence="1">Uncharacterized protein</fullName>
    </submittedName>
</protein>
<dbReference type="Proteomes" id="UP000799750">
    <property type="component" value="Unassembled WGS sequence"/>
</dbReference>
<keyword evidence="2" id="KW-1185">Reference proteome</keyword>
<dbReference type="EMBL" id="MU004192">
    <property type="protein sequence ID" value="KAF2493180.1"/>
    <property type="molecule type" value="Genomic_DNA"/>
</dbReference>
<evidence type="ECO:0000313" key="2">
    <source>
        <dbReference type="Proteomes" id="UP000799750"/>
    </source>
</evidence>
<evidence type="ECO:0000313" key="1">
    <source>
        <dbReference type="EMBL" id="KAF2493180.1"/>
    </source>
</evidence>
<gene>
    <name evidence="1" type="ORF">BU16DRAFT_540899</name>
</gene>
<sequence>MMPTFPLLALRPQTAKLLQHVRNLPTEVRLMILDQIYISDRPISGGSFALYRALLYHPDAEILNRAHKTFYGSNVFLVKQRKLHSVIRHVFRRSDAPWIRWLLYERRTFRFASEFLLGPLLLDMPSYYVRSQIRRLELNLAGLHTELCTASLVKDLGTYGFKSLESLKLVLPDLWDDSQLAMFIRIIQNCDIHLDTKRKPKSVEVVINSAKVSPDARRGGGKAICKQLTSGSSV</sequence>
<dbReference type="AlphaFoldDB" id="A0A6A6QMG1"/>